<keyword evidence="3" id="KW-1185">Reference proteome</keyword>
<feature type="signal peptide" evidence="1">
    <location>
        <begin position="1"/>
        <end position="20"/>
    </location>
</feature>
<evidence type="ECO:0000313" key="2">
    <source>
        <dbReference type="EMBL" id="GFY67641.1"/>
    </source>
</evidence>
<dbReference type="EMBL" id="BMAV01016661">
    <property type="protein sequence ID" value="GFY67641.1"/>
    <property type="molecule type" value="Genomic_DNA"/>
</dbReference>
<accession>A0A8X7CHZ7</accession>
<proteinExistence type="predicted"/>
<protein>
    <submittedName>
        <fullName evidence="2">Chaoptin</fullName>
    </submittedName>
</protein>
<dbReference type="Proteomes" id="UP000886998">
    <property type="component" value="Unassembled WGS sequence"/>
</dbReference>
<dbReference type="AlphaFoldDB" id="A0A8X7CHZ7"/>
<feature type="non-terminal residue" evidence="2">
    <location>
        <position position="59"/>
    </location>
</feature>
<comment type="caution">
    <text evidence="2">The sequence shown here is derived from an EMBL/GenBank/DDBJ whole genome shotgun (WGS) entry which is preliminary data.</text>
</comment>
<gene>
    <name evidence="2" type="primary">chp_7</name>
    <name evidence="2" type="ORF">TNIN_182531</name>
</gene>
<name>A0A8X7CHZ7_9ARAC</name>
<reference evidence="2" key="1">
    <citation type="submission" date="2020-08" db="EMBL/GenBank/DDBJ databases">
        <title>Multicomponent nature underlies the extraordinary mechanical properties of spider dragline silk.</title>
        <authorList>
            <person name="Kono N."/>
            <person name="Nakamura H."/>
            <person name="Mori M."/>
            <person name="Yoshida Y."/>
            <person name="Ohtoshi R."/>
            <person name="Malay A.D."/>
            <person name="Moran D.A.P."/>
            <person name="Tomita M."/>
            <person name="Numata K."/>
            <person name="Arakawa K."/>
        </authorList>
    </citation>
    <scope>NUCLEOTIDE SEQUENCE</scope>
</reference>
<keyword evidence="1" id="KW-0732">Signal</keyword>
<evidence type="ECO:0000256" key="1">
    <source>
        <dbReference type="SAM" id="SignalP"/>
    </source>
</evidence>
<dbReference type="OrthoDB" id="10490485at2759"/>
<sequence>MKYLLVLLATIFVLFTATNTAEPCEWNPMCSCRKFHHDVVCRSVPFAIFPKLPQEDIYQ</sequence>
<feature type="chain" id="PRO_5036489604" evidence="1">
    <location>
        <begin position="21"/>
        <end position="59"/>
    </location>
</feature>
<organism evidence="2 3">
    <name type="scientific">Trichonephila inaurata madagascariensis</name>
    <dbReference type="NCBI Taxonomy" id="2747483"/>
    <lineage>
        <taxon>Eukaryota</taxon>
        <taxon>Metazoa</taxon>
        <taxon>Ecdysozoa</taxon>
        <taxon>Arthropoda</taxon>
        <taxon>Chelicerata</taxon>
        <taxon>Arachnida</taxon>
        <taxon>Araneae</taxon>
        <taxon>Araneomorphae</taxon>
        <taxon>Entelegynae</taxon>
        <taxon>Araneoidea</taxon>
        <taxon>Nephilidae</taxon>
        <taxon>Trichonephila</taxon>
        <taxon>Trichonephila inaurata</taxon>
    </lineage>
</organism>
<evidence type="ECO:0000313" key="3">
    <source>
        <dbReference type="Proteomes" id="UP000886998"/>
    </source>
</evidence>